<dbReference type="RefSeq" id="XP_056056062.1">
    <property type="nucleotide sequence ID" value="XM_056199191.1"/>
</dbReference>
<gene>
    <name evidence="1" type="ORF">LMH87_001159</name>
</gene>
<evidence type="ECO:0000313" key="2">
    <source>
        <dbReference type="Proteomes" id="UP001144673"/>
    </source>
</evidence>
<dbReference type="GeneID" id="80888318"/>
<organism evidence="1 2">
    <name type="scientific">Akanthomyces muscarius</name>
    <name type="common">Entomopathogenic fungus</name>
    <name type="synonym">Lecanicillium muscarium</name>
    <dbReference type="NCBI Taxonomy" id="2231603"/>
    <lineage>
        <taxon>Eukaryota</taxon>
        <taxon>Fungi</taxon>
        <taxon>Dikarya</taxon>
        <taxon>Ascomycota</taxon>
        <taxon>Pezizomycotina</taxon>
        <taxon>Sordariomycetes</taxon>
        <taxon>Hypocreomycetidae</taxon>
        <taxon>Hypocreales</taxon>
        <taxon>Cordycipitaceae</taxon>
        <taxon>Akanthomyces</taxon>
    </lineage>
</organism>
<protein>
    <submittedName>
        <fullName evidence="1">Uncharacterized protein</fullName>
    </submittedName>
</protein>
<name>A0A9W8QJB6_AKAMU</name>
<proteinExistence type="predicted"/>
<dbReference type="AlphaFoldDB" id="A0A9W8QJB6"/>
<dbReference type="EMBL" id="JAJHUN010000007">
    <property type="protein sequence ID" value="KAJ4155938.1"/>
    <property type="molecule type" value="Genomic_DNA"/>
</dbReference>
<keyword evidence="2" id="KW-1185">Reference proteome</keyword>
<comment type="caution">
    <text evidence="1">The sequence shown here is derived from an EMBL/GenBank/DDBJ whole genome shotgun (WGS) entry which is preliminary data.</text>
</comment>
<reference evidence="1" key="1">
    <citation type="journal article" date="2023" name="Access Microbiol">
        <title>De-novo genome assembly for Akanthomyces muscarius, a biocontrol agent of insect agricultural pests.</title>
        <authorList>
            <person name="Erdos Z."/>
            <person name="Studholme D.J."/>
            <person name="Raymond B."/>
            <person name="Sharma M."/>
        </authorList>
    </citation>
    <scope>NUCLEOTIDE SEQUENCE</scope>
    <source>
        <strain evidence="1">Ve6</strain>
    </source>
</reference>
<sequence length="177" mass="19892">MAIHFRPFEPSSAVLLHKLNLFFYAVDELEVQARLATPAVPVCIVKLQQLMEVTTASILGNMWPQQADHTLKALCRFAFAPGKPNDLHLLSLNCLEKMAKLSSRADVRTNELHIHAAVEILTHLSTDYMADLRLSFCSGELVEVVDICYINACSSQAFPMVRAKRHLVYVWLLRTAS</sequence>
<dbReference type="Proteomes" id="UP001144673">
    <property type="component" value="Chromosome 6"/>
</dbReference>
<dbReference type="KEGG" id="amus:LMH87_001159"/>
<accession>A0A9W8QJB6</accession>
<evidence type="ECO:0000313" key="1">
    <source>
        <dbReference type="EMBL" id="KAJ4155938.1"/>
    </source>
</evidence>